<dbReference type="RefSeq" id="WP_105192138.1">
    <property type="nucleotide sequence ID" value="NZ_PTQZ01000100.1"/>
</dbReference>
<dbReference type="SUPFAM" id="SSF141000">
    <property type="entry name" value="Glu-tRNAGln amidotransferase C subunit"/>
    <property type="match status" value="1"/>
</dbReference>
<dbReference type="EMBL" id="PTQZ01000100">
    <property type="protein sequence ID" value="PQA43161.1"/>
    <property type="molecule type" value="Genomic_DNA"/>
</dbReference>
<keyword evidence="3" id="KW-1185">Reference proteome</keyword>
<dbReference type="OrthoDB" id="9794326at2"/>
<comment type="similarity">
    <text evidence="1">Belongs to the GatC family.</text>
</comment>
<dbReference type="PANTHER" id="PTHR15004:SF0">
    <property type="entry name" value="GLUTAMYL-TRNA(GLN) AMIDOTRANSFERASE SUBUNIT C, MITOCHONDRIAL"/>
    <property type="match status" value="1"/>
</dbReference>
<keyword evidence="1" id="KW-0067">ATP-binding</keyword>
<dbReference type="GO" id="GO:0016740">
    <property type="term" value="F:transferase activity"/>
    <property type="evidence" value="ECO:0007669"/>
    <property type="project" value="UniProtKB-KW"/>
</dbReference>
<name>A0A2P6ASJ4_9GAMM</name>
<comment type="caution">
    <text evidence="2">The sequence shown here is derived from an EMBL/GenBank/DDBJ whole genome shotgun (WGS) entry which is preliminary data.</text>
</comment>
<dbReference type="Gene3D" id="1.10.20.60">
    <property type="entry name" value="Glu-tRNAGln amidotransferase C subunit, N-terminal domain"/>
    <property type="match status" value="1"/>
</dbReference>
<dbReference type="GO" id="GO:0005524">
    <property type="term" value="F:ATP binding"/>
    <property type="evidence" value="ECO:0007669"/>
    <property type="project" value="UniProtKB-KW"/>
</dbReference>
<comment type="catalytic activity">
    <reaction evidence="1">
        <text>L-glutamyl-tRNA(Gln) + L-glutamine + ATP + H2O = L-glutaminyl-tRNA(Gln) + L-glutamate + ADP + phosphate + H(+)</text>
        <dbReference type="Rhea" id="RHEA:17521"/>
        <dbReference type="Rhea" id="RHEA-COMP:9681"/>
        <dbReference type="Rhea" id="RHEA-COMP:9684"/>
        <dbReference type="ChEBI" id="CHEBI:15377"/>
        <dbReference type="ChEBI" id="CHEBI:15378"/>
        <dbReference type="ChEBI" id="CHEBI:29985"/>
        <dbReference type="ChEBI" id="CHEBI:30616"/>
        <dbReference type="ChEBI" id="CHEBI:43474"/>
        <dbReference type="ChEBI" id="CHEBI:58359"/>
        <dbReference type="ChEBI" id="CHEBI:78520"/>
        <dbReference type="ChEBI" id="CHEBI:78521"/>
        <dbReference type="ChEBI" id="CHEBI:456216"/>
    </reaction>
</comment>
<keyword evidence="1" id="KW-0547">Nucleotide-binding</keyword>
<dbReference type="GO" id="GO:0070681">
    <property type="term" value="P:glutaminyl-tRNAGln biosynthesis via transamidation"/>
    <property type="evidence" value="ECO:0007669"/>
    <property type="project" value="TreeGrafter"/>
</dbReference>
<dbReference type="GO" id="GO:0050566">
    <property type="term" value="F:asparaginyl-tRNA synthase (glutamine-hydrolyzing) activity"/>
    <property type="evidence" value="ECO:0007669"/>
    <property type="project" value="RHEA"/>
</dbReference>
<dbReference type="AlphaFoldDB" id="A0A2P6ASJ4"/>
<accession>A0A2P6ASJ4</accession>
<dbReference type="GO" id="GO:0006450">
    <property type="term" value="P:regulation of translational fidelity"/>
    <property type="evidence" value="ECO:0007669"/>
    <property type="project" value="InterPro"/>
</dbReference>
<reference evidence="3" key="1">
    <citation type="submission" date="2018-02" db="EMBL/GenBank/DDBJ databases">
        <title>Genome sequencing of Solimonas sp. HR-BB.</title>
        <authorList>
            <person name="Lee Y."/>
            <person name="Jeon C.O."/>
        </authorList>
    </citation>
    <scope>NUCLEOTIDE SEQUENCE [LARGE SCALE GENOMIC DNA]</scope>
    <source>
        <strain evidence="3">HR-E</strain>
    </source>
</reference>
<gene>
    <name evidence="1" type="primary">gatC</name>
    <name evidence="2" type="ORF">C5O18_05370</name>
</gene>
<dbReference type="NCBIfam" id="TIGR00135">
    <property type="entry name" value="gatC"/>
    <property type="match status" value="1"/>
</dbReference>
<dbReference type="GO" id="GO:0006412">
    <property type="term" value="P:translation"/>
    <property type="evidence" value="ECO:0007669"/>
    <property type="project" value="UniProtKB-UniRule"/>
</dbReference>
<keyword evidence="2" id="KW-0808">Transferase</keyword>
<sequence>MALTAEQVARIAHLARLQLPADEQQRVTDSLNSILGLIDQLQAADTTGIAPMAHPVDATQALRADEVTESDRRDDYQRIAPAVQDGCYLVPRVVE</sequence>
<protein>
    <recommendedName>
        <fullName evidence="1">Aspartyl/glutamyl-tRNA(Asn/Gln) amidotransferase subunit C</fullName>
        <shortName evidence="1">Asp/Glu-ADT subunit C</shortName>
        <ecNumber evidence="1">6.3.5.-</ecNumber>
    </recommendedName>
</protein>
<dbReference type="HAMAP" id="MF_00122">
    <property type="entry name" value="GatC"/>
    <property type="match status" value="1"/>
</dbReference>
<dbReference type="GO" id="GO:0050567">
    <property type="term" value="F:glutaminyl-tRNA synthase (glutamine-hydrolyzing) activity"/>
    <property type="evidence" value="ECO:0007669"/>
    <property type="project" value="UniProtKB-UniRule"/>
</dbReference>
<organism evidence="2 3">
    <name type="scientific">Amnimonas aquatica</name>
    <dbReference type="NCBI Taxonomy" id="2094561"/>
    <lineage>
        <taxon>Bacteria</taxon>
        <taxon>Pseudomonadati</taxon>
        <taxon>Pseudomonadota</taxon>
        <taxon>Gammaproteobacteria</taxon>
        <taxon>Moraxellales</taxon>
        <taxon>Moraxellaceae</taxon>
        <taxon>Amnimonas</taxon>
    </lineage>
</organism>
<evidence type="ECO:0000313" key="2">
    <source>
        <dbReference type="EMBL" id="PQA43161.1"/>
    </source>
</evidence>
<evidence type="ECO:0000313" key="3">
    <source>
        <dbReference type="Proteomes" id="UP000243900"/>
    </source>
</evidence>
<dbReference type="InterPro" id="IPR003837">
    <property type="entry name" value="GatC"/>
</dbReference>
<comment type="catalytic activity">
    <reaction evidence="1">
        <text>L-aspartyl-tRNA(Asn) + L-glutamine + ATP + H2O = L-asparaginyl-tRNA(Asn) + L-glutamate + ADP + phosphate + 2 H(+)</text>
        <dbReference type="Rhea" id="RHEA:14513"/>
        <dbReference type="Rhea" id="RHEA-COMP:9674"/>
        <dbReference type="Rhea" id="RHEA-COMP:9677"/>
        <dbReference type="ChEBI" id="CHEBI:15377"/>
        <dbReference type="ChEBI" id="CHEBI:15378"/>
        <dbReference type="ChEBI" id="CHEBI:29985"/>
        <dbReference type="ChEBI" id="CHEBI:30616"/>
        <dbReference type="ChEBI" id="CHEBI:43474"/>
        <dbReference type="ChEBI" id="CHEBI:58359"/>
        <dbReference type="ChEBI" id="CHEBI:78515"/>
        <dbReference type="ChEBI" id="CHEBI:78516"/>
        <dbReference type="ChEBI" id="CHEBI:456216"/>
    </reaction>
</comment>
<dbReference type="EC" id="6.3.5.-" evidence="1"/>
<dbReference type="PANTHER" id="PTHR15004">
    <property type="entry name" value="GLUTAMYL-TRNA(GLN) AMIDOTRANSFERASE SUBUNIT C, MITOCHONDRIAL"/>
    <property type="match status" value="1"/>
</dbReference>
<dbReference type="Proteomes" id="UP000243900">
    <property type="component" value="Unassembled WGS sequence"/>
</dbReference>
<keyword evidence="1" id="KW-0648">Protein biosynthesis</keyword>
<dbReference type="Pfam" id="PF02686">
    <property type="entry name" value="GatC"/>
    <property type="match status" value="1"/>
</dbReference>
<keyword evidence="1" id="KW-0436">Ligase</keyword>
<comment type="function">
    <text evidence="1">Allows the formation of correctly charged Asn-tRNA(Asn) or Gln-tRNA(Gln) through the transamidation of misacylated Asp-tRNA(Asn) or Glu-tRNA(Gln) in organisms which lack either or both of asparaginyl-tRNA or glutaminyl-tRNA synthetases. The reaction takes place in the presence of glutamine and ATP through an activated phospho-Asp-tRNA(Asn) or phospho-Glu-tRNA(Gln).</text>
</comment>
<dbReference type="InterPro" id="IPR036113">
    <property type="entry name" value="Asp/Glu-ADT_sf_sub_c"/>
</dbReference>
<proteinExistence type="inferred from homology"/>
<evidence type="ECO:0000256" key="1">
    <source>
        <dbReference type="HAMAP-Rule" id="MF_00122"/>
    </source>
</evidence>
<comment type="subunit">
    <text evidence="1">Heterotrimer of A, B and C subunits.</text>
</comment>